<keyword evidence="1" id="KW-0472">Membrane</keyword>
<sequence length="264" mass="29043">MTDFLAITEIMSATMPPMSGLPHVPPNIALFSGPLLVGVFFNFILYGILVSQSFASVFLLETIQVACTEMDIFYWFGSAYGNVLKPDDSHISPIDTPLINSVIALTVQVFFCYHIWKINKGYWPICADLCAHCAVRIASITGGIGACVQGFGRRFSEARDSNLNEYLWLAGAAIADVVIAVTMTYLLCGAKNEASQTSHYIARITIQTCSLTDIFVITLILDLIVKDAPLFVVPDFRITTEQLRTNEASSVIELQNSGMKQNYC</sequence>
<keyword evidence="3" id="KW-1185">Reference proteome</keyword>
<dbReference type="STRING" id="703135.A0A2A9NDT3"/>
<dbReference type="EMBL" id="KZ302196">
    <property type="protein sequence ID" value="PFH46411.1"/>
    <property type="molecule type" value="Genomic_DNA"/>
</dbReference>
<organism evidence="2 3">
    <name type="scientific">Amanita thiersii Skay4041</name>
    <dbReference type="NCBI Taxonomy" id="703135"/>
    <lineage>
        <taxon>Eukaryota</taxon>
        <taxon>Fungi</taxon>
        <taxon>Dikarya</taxon>
        <taxon>Basidiomycota</taxon>
        <taxon>Agaricomycotina</taxon>
        <taxon>Agaricomycetes</taxon>
        <taxon>Agaricomycetidae</taxon>
        <taxon>Agaricales</taxon>
        <taxon>Pluteineae</taxon>
        <taxon>Amanitaceae</taxon>
        <taxon>Amanita</taxon>
    </lineage>
</organism>
<evidence type="ECO:0000313" key="3">
    <source>
        <dbReference type="Proteomes" id="UP000242287"/>
    </source>
</evidence>
<evidence type="ECO:0000313" key="2">
    <source>
        <dbReference type="EMBL" id="PFH46411.1"/>
    </source>
</evidence>
<dbReference type="AlphaFoldDB" id="A0A2A9NDT3"/>
<proteinExistence type="predicted"/>
<dbReference type="PANTHER" id="PTHR40465:SF1">
    <property type="entry name" value="DUF6534 DOMAIN-CONTAINING PROTEIN"/>
    <property type="match status" value="1"/>
</dbReference>
<dbReference type="Proteomes" id="UP000242287">
    <property type="component" value="Unassembled WGS sequence"/>
</dbReference>
<feature type="transmembrane region" description="Helical" evidence="1">
    <location>
        <begin position="166"/>
        <end position="188"/>
    </location>
</feature>
<evidence type="ECO:0000256" key="1">
    <source>
        <dbReference type="SAM" id="Phobius"/>
    </source>
</evidence>
<accession>A0A2A9NDT3</accession>
<feature type="transmembrane region" description="Helical" evidence="1">
    <location>
        <begin position="123"/>
        <end position="146"/>
    </location>
</feature>
<gene>
    <name evidence="2" type="ORF">AMATHDRAFT_7849</name>
</gene>
<protein>
    <submittedName>
        <fullName evidence="2">Uncharacterized protein</fullName>
    </submittedName>
</protein>
<feature type="transmembrane region" description="Helical" evidence="1">
    <location>
        <begin position="97"/>
        <end position="116"/>
    </location>
</feature>
<name>A0A2A9NDT3_9AGAR</name>
<feature type="transmembrane region" description="Helical" evidence="1">
    <location>
        <begin position="28"/>
        <end position="50"/>
    </location>
</feature>
<keyword evidence="1" id="KW-0812">Transmembrane</keyword>
<dbReference type="OrthoDB" id="2953893at2759"/>
<keyword evidence="1" id="KW-1133">Transmembrane helix</keyword>
<reference evidence="2 3" key="1">
    <citation type="submission" date="2014-02" db="EMBL/GenBank/DDBJ databases">
        <title>Transposable element dynamics among asymbiotic and ectomycorrhizal Amanita fungi.</title>
        <authorList>
            <consortium name="DOE Joint Genome Institute"/>
            <person name="Hess J."/>
            <person name="Skrede I."/>
            <person name="Wolfe B."/>
            <person name="LaButti K."/>
            <person name="Ohm R.A."/>
            <person name="Grigoriev I.V."/>
            <person name="Pringle A."/>
        </authorList>
    </citation>
    <scope>NUCLEOTIDE SEQUENCE [LARGE SCALE GENOMIC DNA]</scope>
    <source>
        <strain evidence="2 3">SKay4041</strain>
    </source>
</reference>
<feature type="transmembrane region" description="Helical" evidence="1">
    <location>
        <begin position="57"/>
        <end position="77"/>
    </location>
</feature>
<dbReference type="PANTHER" id="PTHR40465">
    <property type="entry name" value="CHROMOSOME 1, WHOLE GENOME SHOTGUN SEQUENCE"/>
    <property type="match status" value="1"/>
</dbReference>